<dbReference type="RefSeq" id="WP_173034269.1">
    <property type="nucleotide sequence ID" value="NZ_AP022870.1"/>
</dbReference>
<proteinExistence type="predicted"/>
<dbReference type="InterPro" id="IPR035992">
    <property type="entry name" value="Ricin_B-like_lectins"/>
</dbReference>
<dbReference type="Pfam" id="PF14200">
    <property type="entry name" value="RicinB_lectin_2"/>
    <property type="match status" value="1"/>
</dbReference>
<dbReference type="Gene3D" id="2.80.10.50">
    <property type="match status" value="1"/>
</dbReference>
<dbReference type="InterPro" id="IPR000772">
    <property type="entry name" value="Ricin_B_lectin"/>
</dbReference>
<evidence type="ECO:0000313" key="3">
    <source>
        <dbReference type="EMBL" id="BCB74770.1"/>
    </source>
</evidence>
<dbReference type="SUPFAM" id="SSF50370">
    <property type="entry name" value="Ricin B-like lectins"/>
    <property type="match status" value="1"/>
</dbReference>
<evidence type="ECO:0000256" key="1">
    <source>
        <dbReference type="SAM" id="SignalP"/>
    </source>
</evidence>
<name>A0A6F8XLS6_9ACTN</name>
<dbReference type="AlphaFoldDB" id="A0A6F8XLS6"/>
<dbReference type="PROSITE" id="PS50231">
    <property type="entry name" value="RICIN_B_LECTIN"/>
    <property type="match status" value="1"/>
</dbReference>
<dbReference type="EMBL" id="AP022870">
    <property type="protein sequence ID" value="BCB74770.1"/>
    <property type="molecule type" value="Genomic_DNA"/>
</dbReference>
<dbReference type="Proteomes" id="UP000502508">
    <property type="component" value="Chromosome"/>
</dbReference>
<evidence type="ECO:0000259" key="2">
    <source>
        <dbReference type="Pfam" id="PF14200"/>
    </source>
</evidence>
<feature type="domain" description="Ricin B lectin" evidence="2">
    <location>
        <begin position="62"/>
        <end position="136"/>
    </location>
</feature>
<organism evidence="3 4">
    <name type="scientific">Phytohabitans flavus</name>
    <dbReference type="NCBI Taxonomy" id="1076124"/>
    <lineage>
        <taxon>Bacteria</taxon>
        <taxon>Bacillati</taxon>
        <taxon>Actinomycetota</taxon>
        <taxon>Actinomycetes</taxon>
        <taxon>Micromonosporales</taxon>
        <taxon>Micromonosporaceae</taxon>
    </lineage>
</organism>
<keyword evidence="4" id="KW-1185">Reference proteome</keyword>
<feature type="signal peptide" evidence="1">
    <location>
        <begin position="1"/>
        <end position="21"/>
    </location>
</feature>
<feature type="chain" id="PRO_5026177868" description="Ricin B lectin domain-containing protein" evidence="1">
    <location>
        <begin position="22"/>
        <end position="156"/>
    </location>
</feature>
<accession>A0A6F8XLS6</accession>
<reference evidence="3 4" key="1">
    <citation type="submission" date="2020-03" db="EMBL/GenBank/DDBJ databases">
        <title>Whole genome shotgun sequence of Phytohabitans flavus NBRC 107702.</title>
        <authorList>
            <person name="Komaki H."/>
            <person name="Tamura T."/>
        </authorList>
    </citation>
    <scope>NUCLEOTIDE SEQUENCE [LARGE SCALE GENOMIC DNA]</scope>
    <source>
        <strain evidence="3 4">NBRC 107702</strain>
    </source>
</reference>
<keyword evidence="1" id="KW-0732">Signal</keyword>
<protein>
    <recommendedName>
        <fullName evidence="2">Ricin B lectin domain-containing protein</fullName>
    </recommendedName>
</protein>
<sequence>MLAIAVLILAGSLVTASPAAAANATFIWNGWTDDCLDQHYDTYNLPTTLVRAWRDPCHSAGNQTWYVEHHSGIWETVVNARSGWCLSAPNGNDSVVFAEYCNGQPKQLWTLTSLGAGLYRLQNGLSAQCLAQEGTTTKAYVAPCSSDLSRMWLMYP</sequence>
<dbReference type="KEGG" id="pfla:Pflav_011800"/>
<dbReference type="CDD" id="cd00161">
    <property type="entry name" value="beta-trefoil_Ricin-like"/>
    <property type="match status" value="1"/>
</dbReference>
<reference evidence="3 4" key="2">
    <citation type="submission" date="2020-03" db="EMBL/GenBank/DDBJ databases">
        <authorList>
            <person name="Ichikawa N."/>
            <person name="Kimura A."/>
            <person name="Kitahashi Y."/>
            <person name="Uohara A."/>
        </authorList>
    </citation>
    <scope>NUCLEOTIDE SEQUENCE [LARGE SCALE GENOMIC DNA]</scope>
    <source>
        <strain evidence="3 4">NBRC 107702</strain>
    </source>
</reference>
<evidence type="ECO:0000313" key="4">
    <source>
        <dbReference type="Proteomes" id="UP000502508"/>
    </source>
</evidence>
<gene>
    <name evidence="3" type="ORF">Pflav_011800</name>
</gene>